<feature type="domain" description="GH16" evidence="3">
    <location>
        <begin position="112"/>
        <end position="386"/>
    </location>
</feature>
<evidence type="ECO:0000256" key="1">
    <source>
        <dbReference type="ARBA" id="ARBA00006865"/>
    </source>
</evidence>
<dbReference type="PROSITE" id="PS51257">
    <property type="entry name" value="PROKAR_LIPOPROTEIN"/>
    <property type="match status" value="1"/>
</dbReference>
<dbReference type="CDD" id="cd14948">
    <property type="entry name" value="BACON"/>
    <property type="match status" value="1"/>
</dbReference>
<dbReference type="PANTHER" id="PTHR10963">
    <property type="entry name" value="GLYCOSYL HYDROLASE-RELATED"/>
    <property type="match status" value="1"/>
</dbReference>
<dbReference type="SUPFAM" id="SSF49899">
    <property type="entry name" value="Concanavalin A-like lectins/glucanases"/>
    <property type="match status" value="1"/>
</dbReference>
<protein>
    <submittedName>
        <fullName evidence="4">Family 16 glycosylhydrolase</fullName>
    </submittedName>
</protein>
<name>A0A6I2U0T1_9BACT</name>
<dbReference type="Proteomes" id="UP000450161">
    <property type="component" value="Unassembled WGS sequence"/>
</dbReference>
<reference evidence="4 5" key="1">
    <citation type="submission" date="2019-08" db="EMBL/GenBank/DDBJ databases">
        <title>In-depth cultivation of the pig gut microbiome towards novel bacterial diversity and tailored functional studies.</title>
        <authorList>
            <person name="Wylensek D."/>
            <person name="Hitch T.C.A."/>
            <person name="Clavel T."/>
        </authorList>
    </citation>
    <scope>NUCLEOTIDE SEQUENCE [LARGE SCALE GENOMIC DNA]</scope>
    <source>
        <strain evidence="4 5">LKV-178-WT-2C</strain>
    </source>
</reference>
<dbReference type="InterPro" id="IPR050546">
    <property type="entry name" value="Glycosyl_Hydrlase_16"/>
</dbReference>
<keyword evidence="2" id="KW-0732">Signal</keyword>
<evidence type="ECO:0000259" key="3">
    <source>
        <dbReference type="PROSITE" id="PS51762"/>
    </source>
</evidence>
<dbReference type="EMBL" id="VUNF01000009">
    <property type="protein sequence ID" value="MST77369.1"/>
    <property type="molecule type" value="Genomic_DNA"/>
</dbReference>
<comment type="caution">
    <text evidence="4">The sequence shown here is derived from an EMBL/GenBank/DDBJ whole genome shotgun (WGS) entry which is preliminary data.</text>
</comment>
<dbReference type="CDD" id="cd08023">
    <property type="entry name" value="GH16_laminarinase_like"/>
    <property type="match status" value="1"/>
</dbReference>
<evidence type="ECO:0000256" key="2">
    <source>
        <dbReference type="SAM" id="SignalP"/>
    </source>
</evidence>
<dbReference type="PROSITE" id="PS51762">
    <property type="entry name" value="GH16_2"/>
    <property type="match status" value="1"/>
</dbReference>
<dbReference type="RefSeq" id="WP_154480839.1">
    <property type="nucleotide sequence ID" value="NZ_VUNF01000009.1"/>
</dbReference>
<dbReference type="GO" id="GO:0004553">
    <property type="term" value="F:hydrolase activity, hydrolyzing O-glycosyl compounds"/>
    <property type="evidence" value="ECO:0007669"/>
    <property type="project" value="InterPro"/>
</dbReference>
<dbReference type="InterPro" id="IPR000757">
    <property type="entry name" value="Beta-glucanase-like"/>
</dbReference>
<evidence type="ECO:0000313" key="4">
    <source>
        <dbReference type="EMBL" id="MST77369.1"/>
    </source>
</evidence>
<keyword evidence="4" id="KW-0378">Hydrolase</keyword>
<feature type="signal peptide" evidence="2">
    <location>
        <begin position="1"/>
        <end position="22"/>
    </location>
</feature>
<dbReference type="AlphaFoldDB" id="A0A6I2U0T1"/>
<dbReference type="PANTHER" id="PTHR10963:SF55">
    <property type="entry name" value="GLYCOSIDE HYDROLASE FAMILY 16 PROTEIN"/>
    <property type="match status" value="1"/>
</dbReference>
<dbReference type="InterPro" id="IPR013783">
    <property type="entry name" value="Ig-like_fold"/>
</dbReference>
<dbReference type="Pfam" id="PF00722">
    <property type="entry name" value="Glyco_hydro_16"/>
    <property type="match status" value="1"/>
</dbReference>
<sequence length="392" mass="43635">MKFLKIFSFLLSLMLLSCSSSSSDGDGEVTISCSPTRIDVPAKGGTYKIMIVASEGGWEARASFPGEGPTANVYPWFKVSTSGNNKAMGMVTVDVEENKSSVALDGSVEISLEDKKVSVPVHQAGKQVTPIEGGEMVIPEGYKLVWNDEFNEGSELNSTDWRHEVQKSGWVNNELQNYVNGSADGKRVTEIADNRLYINCFKGSNGKIYSGRVYAHETQGWLYGIFEARIKLPKGKGTWPAFWMMPCNNDFGANPWPKCGEIDIMEEVGVNPNYTSSSLHTEKFNHVMGTQITKERLTTGAEDGFHVYRLEWTPDYIKTYVDGKELLNFNNDGKNDVGSWPFNKPFYVILNLAWGGDWGGMKGVDESALPVQMEVDYVRVFQKKQGLIFLTI</sequence>
<dbReference type="GO" id="GO:0005975">
    <property type="term" value="P:carbohydrate metabolic process"/>
    <property type="evidence" value="ECO:0007669"/>
    <property type="project" value="InterPro"/>
</dbReference>
<dbReference type="InterPro" id="IPR024361">
    <property type="entry name" value="BACON"/>
</dbReference>
<accession>A0A6I2U0T1</accession>
<comment type="similarity">
    <text evidence="1">Belongs to the glycosyl hydrolase 16 family.</text>
</comment>
<organism evidence="4 5">
    <name type="scientific">Segatella copri</name>
    <dbReference type="NCBI Taxonomy" id="165179"/>
    <lineage>
        <taxon>Bacteria</taxon>
        <taxon>Pseudomonadati</taxon>
        <taxon>Bacteroidota</taxon>
        <taxon>Bacteroidia</taxon>
        <taxon>Bacteroidales</taxon>
        <taxon>Prevotellaceae</taxon>
        <taxon>Segatella</taxon>
    </lineage>
</organism>
<proteinExistence type="inferred from homology"/>
<dbReference type="Gene3D" id="2.60.40.10">
    <property type="entry name" value="Immunoglobulins"/>
    <property type="match status" value="1"/>
</dbReference>
<feature type="chain" id="PRO_5026074725" evidence="2">
    <location>
        <begin position="23"/>
        <end position="392"/>
    </location>
</feature>
<dbReference type="Gene3D" id="2.60.120.200">
    <property type="match status" value="1"/>
</dbReference>
<dbReference type="InterPro" id="IPR013320">
    <property type="entry name" value="ConA-like_dom_sf"/>
</dbReference>
<evidence type="ECO:0000313" key="5">
    <source>
        <dbReference type="Proteomes" id="UP000450161"/>
    </source>
</evidence>
<gene>
    <name evidence="4" type="ORF">FYJ72_06670</name>
</gene>